<accession>A0A2S6FYX0</accession>
<protein>
    <submittedName>
        <fullName evidence="2">HD-GYP domain-containing protein (C-di-GMP phosphodiesterase class II)</fullName>
    </submittedName>
</protein>
<sequence length="372" mass="42348">MGCLTMRLIPIECVKEGTYLAKTIFDNEGRPLLREGAKLSNKIIEKIKSIQVYSLYIIDEYSDMEIDDIIKPELRQKAITSVKETFSSLDKFSKSSPSKYSNKLIKERELYFESIYDVAEELLDQILSDNHVMVHLVDIKSLDNYTYQHCVNVAVLSLILGIQLQLNKYDLLDLCIGALVHDIGKSFIPTTLLFKEGPLTKDELLIMKTHTTLGYDYLRNISGISAKSRIISLQHHEWYDGTGYPENRRGEEINKFSRIVSIADVYDALTSDRPYRRALSPNEAIEYIMANSSTQFDYEIVKAFSRVIVPYSKGTLVKLSNGDIAVVEDTLPNFPLRPNIKIVKSSDPSRNGLKIKLVKSLSLVIENIQYTI</sequence>
<dbReference type="AlphaFoldDB" id="A0A2S6FYX0"/>
<feature type="domain" description="HD-GYP" evidence="1">
    <location>
        <begin position="124"/>
        <end position="320"/>
    </location>
</feature>
<dbReference type="SMART" id="SM00471">
    <property type="entry name" value="HDc"/>
    <property type="match status" value="1"/>
</dbReference>
<dbReference type="PROSITE" id="PS51832">
    <property type="entry name" value="HD_GYP"/>
    <property type="match status" value="1"/>
</dbReference>
<proteinExistence type="predicted"/>
<dbReference type="InterPro" id="IPR003607">
    <property type="entry name" value="HD/PDEase_dom"/>
</dbReference>
<gene>
    <name evidence="2" type="ORF">BD821_10430</name>
</gene>
<comment type="caution">
    <text evidence="2">The sequence shown here is derived from an EMBL/GenBank/DDBJ whole genome shotgun (WGS) entry which is preliminary data.</text>
</comment>
<dbReference type="PANTHER" id="PTHR43155">
    <property type="entry name" value="CYCLIC DI-GMP PHOSPHODIESTERASE PA4108-RELATED"/>
    <property type="match status" value="1"/>
</dbReference>
<dbReference type="EMBL" id="PTIS01000004">
    <property type="protein sequence ID" value="PPK48771.1"/>
    <property type="molecule type" value="Genomic_DNA"/>
</dbReference>
<name>A0A2S6FYX0_9CLOT</name>
<dbReference type="Pfam" id="PF13487">
    <property type="entry name" value="HD_5"/>
    <property type="match status" value="1"/>
</dbReference>
<evidence type="ECO:0000259" key="1">
    <source>
        <dbReference type="PROSITE" id="PS51832"/>
    </source>
</evidence>
<reference evidence="2 3" key="1">
    <citation type="submission" date="2018-02" db="EMBL/GenBank/DDBJ databases">
        <title>Genomic Encyclopedia of Archaeal and Bacterial Type Strains, Phase II (KMG-II): from individual species to whole genera.</title>
        <authorList>
            <person name="Goeker M."/>
        </authorList>
    </citation>
    <scope>NUCLEOTIDE SEQUENCE [LARGE SCALE GENOMIC DNA]</scope>
    <source>
        <strain evidence="2 3">DSM 15099</strain>
    </source>
</reference>
<dbReference type="Gene3D" id="1.10.3210.10">
    <property type="entry name" value="Hypothetical protein af1432"/>
    <property type="match status" value="1"/>
</dbReference>
<evidence type="ECO:0000313" key="3">
    <source>
        <dbReference type="Proteomes" id="UP000239863"/>
    </source>
</evidence>
<dbReference type="InterPro" id="IPR037522">
    <property type="entry name" value="HD_GYP_dom"/>
</dbReference>
<evidence type="ECO:0000313" key="2">
    <source>
        <dbReference type="EMBL" id="PPK48771.1"/>
    </source>
</evidence>
<dbReference type="CDD" id="cd00077">
    <property type="entry name" value="HDc"/>
    <property type="match status" value="1"/>
</dbReference>
<organism evidence="2 3">
    <name type="scientific">Clostridium algidicarnis DSM 15099</name>
    <dbReference type="NCBI Taxonomy" id="1121295"/>
    <lineage>
        <taxon>Bacteria</taxon>
        <taxon>Bacillati</taxon>
        <taxon>Bacillota</taxon>
        <taxon>Clostridia</taxon>
        <taxon>Eubacteriales</taxon>
        <taxon>Clostridiaceae</taxon>
        <taxon>Clostridium</taxon>
    </lineage>
</organism>
<dbReference type="STRING" id="37659.GCA_000703125_00873"/>
<dbReference type="PANTHER" id="PTHR43155:SF2">
    <property type="entry name" value="CYCLIC DI-GMP PHOSPHODIESTERASE PA4108"/>
    <property type="match status" value="1"/>
</dbReference>
<dbReference type="Proteomes" id="UP000239863">
    <property type="component" value="Unassembled WGS sequence"/>
</dbReference>
<dbReference type="SUPFAM" id="SSF109604">
    <property type="entry name" value="HD-domain/PDEase-like"/>
    <property type="match status" value="1"/>
</dbReference>